<sequence>MKKYFFKKLQSLTAILVLNTIPASFAQTDMGYDTEALQARVLCDDRKGALKRVKQQADSLNHLYLDNSLAYIQKYVAPQTNYQHQMALALIEEAYQEDFDALLDQYEKERGVVASNSHNFVAVEAHAEEGLKALKDMRDAKIVEFNRQFGFV</sequence>
<keyword evidence="3" id="KW-1185">Reference proteome</keyword>
<dbReference type="OrthoDB" id="6104954at2"/>
<dbReference type="EMBL" id="AYOZ01000061">
    <property type="protein sequence ID" value="ETI58048.1"/>
    <property type="molecule type" value="Genomic_DNA"/>
</dbReference>
<proteinExistence type="predicted"/>
<comment type="caution">
    <text evidence="2">The sequence shown here is derived from an EMBL/GenBank/DDBJ whole genome shotgun (WGS) entry which is preliminary data.</text>
</comment>
<dbReference type="Proteomes" id="UP000018857">
    <property type="component" value="Unassembled WGS sequence"/>
</dbReference>
<dbReference type="STRING" id="1208321.D104_17845"/>
<gene>
    <name evidence="2" type="ORF">D104_17845</name>
</gene>
<reference evidence="2 3" key="1">
    <citation type="journal article" date="2014" name="Genome Announc.">
        <title>Draft Genome Sequence of Marinomonas sp. Strain D104, a Polycyclic Aromatic Hydrocarbon-Degrading Bacterium from the Deep-Sea Sediment of the Arctic Ocean.</title>
        <authorList>
            <person name="Dong C."/>
            <person name="Bai X."/>
            <person name="Lai Q."/>
            <person name="Xie Y."/>
            <person name="Chen X."/>
            <person name="Shao Z."/>
        </authorList>
    </citation>
    <scope>NUCLEOTIDE SEQUENCE [LARGE SCALE GENOMIC DNA]</scope>
    <source>
        <strain evidence="2 3">D104</strain>
    </source>
</reference>
<keyword evidence="1" id="KW-0732">Signal</keyword>
<dbReference type="PATRIC" id="fig|1208321.3.peg.3535"/>
<organism evidence="2 3">
    <name type="scientific">Marinomonas profundimaris</name>
    <dbReference type="NCBI Taxonomy" id="1208321"/>
    <lineage>
        <taxon>Bacteria</taxon>
        <taxon>Pseudomonadati</taxon>
        <taxon>Pseudomonadota</taxon>
        <taxon>Gammaproteobacteria</taxon>
        <taxon>Oceanospirillales</taxon>
        <taxon>Oceanospirillaceae</taxon>
        <taxon>Marinomonas</taxon>
    </lineage>
</organism>
<feature type="chain" id="PRO_5004808619" evidence="1">
    <location>
        <begin position="27"/>
        <end position="152"/>
    </location>
</feature>
<evidence type="ECO:0000256" key="1">
    <source>
        <dbReference type="SAM" id="SignalP"/>
    </source>
</evidence>
<dbReference type="RefSeq" id="WP_024025586.1">
    <property type="nucleotide sequence ID" value="NZ_AYOZ01000061.1"/>
</dbReference>
<name>W1RT54_9GAMM</name>
<evidence type="ECO:0000313" key="3">
    <source>
        <dbReference type="Proteomes" id="UP000018857"/>
    </source>
</evidence>
<feature type="signal peptide" evidence="1">
    <location>
        <begin position="1"/>
        <end position="26"/>
    </location>
</feature>
<protein>
    <submittedName>
        <fullName evidence="2">Uncharacterized protein</fullName>
    </submittedName>
</protein>
<dbReference type="AlphaFoldDB" id="W1RT54"/>
<evidence type="ECO:0000313" key="2">
    <source>
        <dbReference type="EMBL" id="ETI58048.1"/>
    </source>
</evidence>
<accession>W1RT54</accession>